<dbReference type="EMBL" id="KL198020">
    <property type="protein sequence ID" value="KDQ18937.1"/>
    <property type="molecule type" value="Genomic_DNA"/>
</dbReference>
<evidence type="ECO:0000259" key="2">
    <source>
        <dbReference type="PROSITE" id="PS50076"/>
    </source>
</evidence>
<dbReference type="AlphaFoldDB" id="A0A067N490"/>
<accession>A0A067N490</accession>
<dbReference type="Proteomes" id="UP000027195">
    <property type="component" value="Unassembled WGS sequence"/>
</dbReference>
<dbReference type="SUPFAM" id="SSF46565">
    <property type="entry name" value="Chaperone J-domain"/>
    <property type="match status" value="1"/>
</dbReference>
<feature type="region of interest" description="Disordered" evidence="1">
    <location>
        <begin position="246"/>
        <end position="411"/>
    </location>
</feature>
<dbReference type="HOGENOM" id="CLU_040678_0_0_1"/>
<dbReference type="SMART" id="SM00271">
    <property type="entry name" value="DnaJ"/>
    <property type="match status" value="1"/>
</dbReference>
<evidence type="ECO:0000313" key="4">
    <source>
        <dbReference type="Proteomes" id="UP000027195"/>
    </source>
</evidence>
<feature type="domain" description="J" evidence="2">
    <location>
        <begin position="4"/>
        <end position="72"/>
    </location>
</feature>
<dbReference type="InterPro" id="IPR001623">
    <property type="entry name" value="DnaJ_domain"/>
</dbReference>
<name>A0A067N490_BOTB1</name>
<dbReference type="STRING" id="930990.A0A067N490"/>
<dbReference type="PROSITE" id="PS50076">
    <property type="entry name" value="DNAJ_2"/>
    <property type="match status" value="1"/>
</dbReference>
<dbReference type="PRINTS" id="PR00625">
    <property type="entry name" value="JDOMAIN"/>
</dbReference>
<proteinExistence type="predicted"/>
<dbReference type="InterPro" id="IPR036869">
    <property type="entry name" value="J_dom_sf"/>
</dbReference>
<keyword evidence="4" id="KW-1185">Reference proteome</keyword>
<dbReference type="PANTHER" id="PTHR43948:SF10">
    <property type="entry name" value="MRJ, ISOFORM E"/>
    <property type="match status" value="1"/>
</dbReference>
<gene>
    <name evidence="3" type="ORF">BOTBODRAFT_102912</name>
</gene>
<sequence length="411" mass="46548">MSTDLYEALGITKSATTDEIRKAYKRQALRTHPDRVQDKSLKKKAEEDFRRVNAAYEVLIDEENRKLYDKHGVWPPPANDPSPGHGSGAPHRGAGHRSEFSGGFHHPRRMDPFDEASFGPFGGGRHRPVFVFSDPFALFESIFKDRSFREDDDDFFQPPFMQPRSGRRPPNHFDPFAPVPIPLPSFAFPFGRPPIPHTFSQDSDFDDRNEATAPSHPHQKWVSESTSTVVINGVVETVKKRVDAKGNQHVWHRDPCGRETYTVNGIDQRPARIRNSHDHLEVPPPPPPHRMAPAMDTRPPYSRKSRPRSPSLPHEGDPRSHGRYPHPYAIPSPPLVPSHRHWDAPQQSQPWAEPPRPHNYGYRTPQYPPPPPYPHPDPDPSPISEAPPLGTSTRMQHVPPRDCSRNAGCSP</sequence>
<dbReference type="Gene3D" id="1.10.287.110">
    <property type="entry name" value="DnaJ domain"/>
    <property type="match status" value="1"/>
</dbReference>
<dbReference type="Pfam" id="PF00226">
    <property type="entry name" value="DnaJ"/>
    <property type="match status" value="1"/>
</dbReference>
<feature type="compositionally biased region" description="Pro residues" evidence="1">
    <location>
        <begin position="366"/>
        <end position="381"/>
    </location>
</feature>
<protein>
    <recommendedName>
        <fullName evidence="2">J domain-containing protein</fullName>
    </recommendedName>
</protein>
<dbReference type="PANTHER" id="PTHR43948">
    <property type="entry name" value="DNAJ HOMOLOG SUBFAMILY B"/>
    <property type="match status" value="1"/>
</dbReference>
<dbReference type="InterPro" id="IPR018253">
    <property type="entry name" value="DnaJ_domain_CS"/>
</dbReference>
<feature type="compositionally biased region" description="Basic and acidic residues" evidence="1">
    <location>
        <begin position="246"/>
        <end position="257"/>
    </location>
</feature>
<reference evidence="4" key="1">
    <citation type="journal article" date="2014" name="Proc. Natl. Acad. Sci. U.S.A.">
        <title>Extensive sampling of basidiomycete genomes demonstrates inadequacy of the white-rot/brown-rot paradigm for wood decay fungi.</title>
        <authorList>
            <person name="Riley R."/>
            <person name="Salamov A.A."/>
            <person name="Brown D.W."/>
            <person name="Nagy L.G."/>
            <person name="Floudas D."/>
            <person name="Held B.W."/>
            <person name="Levasseur A."/>
            <person name="Lombard V."/>
            <person name="Morin E."/>
            <person name="Otillar R."/>
            <person name="Lindquist E.A."/>
            <person name="Sun H."/>
            <person name="LaButti K.M."/>
            <person name="Schmutz J."/>
            <person name="Jabbour D."/>
            <person name="Luo H."/>
            <person name="Baker S.E."/>
            <person name="Pisabarro A.G."/>
            <person name="Walton J.D."/>
            <person name="Blanchette R.A."/>
            <person name="Henrissat B."/>
            <person name="Martin F."/>
            <person name="Cullen D."/>
            <person name="Hibbett D.S."/>
            <person name="Grigoriev I.V."/>
        </authorList>
    </citation>
    <scope>NUCLEOTIDE SEQUENCE [LARGE SCALE GENOMIC DNA]</scope>
    <source>
        <strain evidence="4">FD-172 SS1</strain>
    </source>
</reference>
<evidence type="ECO:0000313" key="3">
    <source>
        <dbReference type="EMBL" id="KDQ18937.1"/>
    </source>
</evidence>
<dbReference type="InParanoid" id="A0A067N490"/>
<organism evidence="3 4">
    <name type="scientific">Botryobasidium botryosum (strain FD-172 SS1)</name>
    <dbReference type="NCBI Taxonomy" id="930990"/>
    <lineage>
        <taxon>Eukaryota</taxon>
        <taxon>Fungi</taxon>
        <taxon>Dikarya</taxon>
        <taxon>Basidiomycota</taxon>
        <taxon>Agaricomycotina</taxon>
        <taxon>Agaricomycetes</taxon>
        <taxon>Cantharellales</taxon>
        <taxon>Botryobasidiaceae</taxon>
        <taxon>Botryobasidium</taxon>
    </lineage>
</organism>
<dbReference type="PROSITE" id="PS00636">
    <property type="entry name" value="DNAJ_1"/>
    <property type="match status" value="1"/>
</dbReference>
<feature type="region of interest" description="Disordered" evidence="1">
    <location>
        <begin position="197"/>
        <end position="224"/>
    </location>
</feature>
<dbReference type="CDD" id="cd06257">
    <property type="entry name" value="DnaJ"/>
    <property type="match status" value="1"/>
</dbReference>
<feature type="region of interest" description="Disordered" evidence="1">
    <location>
        <begin position="71"/>
        <end position="117"/>
    </location>
</feature>
<dbReference type="OrthoDB" id="442087at2759"/>
<evidence type="ECO:0000256" key="1">
    <source>
        <dbReference type="SAM" id="MobiDB-lite"/>
    </source>
</evidence>